<evidence type="ECO:0000256" key="2">
    <source>
        <dbReference type="ARBA" id="ARBA00022448"/>
    </source>
</evidence>
<dbReference type="RefSeq" id="WP_186641268.1">
    <property type="nucleotide sequence ID" value="NZ_JACOAF010000044.1"/>
</dbReference>
<evidence type="ECO:0000256" key="8">
    <source>
        <dbReference type="ARBA" id="ARBA00023170"/>
    </source>
</evidence>
<dbReference type="Proteomes" id="UP000659698">
    <property type="component" value="Unassembled WGS sequence"/>
</dbReference>
<keyword evidence="9 10" id="KW-0998">Cell outer membrane</keyword>
<dbReference type="InterPro" id="IPR037066">
    <property type="entry name" value="Plug_dom_sf"/>
</dbReference>
<comment type="caution">
    <text evidence="15">The sequence shown here is derived from an EMBL/GenBank/DDBJ whole genome shotgun (WGS) entry which is preliminary data.</text>
</comment>
<evidence type="ECO:0000256" key="11">
    <source>
        <dbReference type="RuleBase" id="RU003357"/>
    </source>
</evidence>
<evidence type="ECO:0000256" key="5">
    <source>
        <dbReference type="ARBA" id="ARBA00022729"/>
    </source>
</evidence>
<evidence type="ECO:0000313" key="15">
    <source>
        <dbReference type="EMBL" id="MBC3541889.1"/>
    </source>
</evidence>
<keyword evidence="7 10" id="KW-0472">Membrane</keyword>
<reference evidence="15 16" key="1">
    <citation type="journal article" date="2019" name="Int. J. Syst. Evol. Microbiol.">
        <title>Rufibacter sediminis sp. nov., isolated from freshwater lake sediment.</title>
        <authorList>
            <person name="Qu J.H."/>
            <person name="Zhang L.J."/>
            <person name="Fu Y.H."/>
            <person name="Li H.F."/>
        </authorList>
    </citation>
    <scope>NUCLEOTIDE SEQUENCE [LARGE SCALE GENOMIC DNA]</scope>
    <source>
        <strain evidence="15 16">H-1</strain>
    </source>
</reference>
<evidence type="ECO:0000259" key="13">
    <source>
        <dbReference type="Pfam" id="PF00593"/>
    </source>
</evidence>
<evidence type="ECO:0000256" key="6">
    <source>
        <dbReference type="ARBA" id="ARBA00023077"/>
    </source>
</evidence>
<dbReference type="InterPro" id="IPR036942">
    <property type="entry name" value="Beta-barrel_TonB_sf"/>
</dbReference>
<keyword evidence="4 10" id="KW-0812">Transmembrane</keyword>
<evidence type="ECO:0000256" key="10">
    <source>
        <dbReference type="PROSITE-ProRule" id="PRU01360"/>
    </source>
</evidence>
<proteinExistence type="inferred from homology"/>
<comment type="subcellular location">
    <subcellularLocation>
        <location evidence="1 10">Cell outer membrane</location>
        <topology evidence="1 10">Multi-pass membrane protein</topology>
    </subcellularLocation>
</comment>
<keyword evidence="6 11" id="KW-0798">TonB box</keyword>
<dbReference type="Pfam" id="PF00593">
    <property type="entry name" value="TonB_dep_Rec_b-barrel"/>
    <property type="match status" value="1"/>
</dbReference>
<evidence type="ECO:0000256" key="7">
    <source>
        <dbReference type="ARBA" id="ARBA00023136"/>
    </source>
</evidence>
<dbReference type="Gene3D" id="2.40.170.20">
    <property type="entry name" value="TonB-dependent receptor, beta-barrel domain"/>
    <property type="match status" value="1"/>
</dbReference>
<keyword evidence="16" id="KW-1185">Reference proteome</keyword>
<evidence type="ECO:0000256" key="4">
    <source>
        <dbReference type="ARBA" id="ARBA00022692"/>
    </source>
</evidence>
<evidence type="ECO:0000313" key="16">
    <source>
        <dbReference type="Proteomes" id="UP000659698"/>
    </source>
</evidence>
<sequence length="648" mass="71960">MVRRLLLFALATVAAEFLALPNSYAQLKDTVQLAPVTVAGQRSTRYAAGSKVQAVDTLLLQRRPGLTLSDLLQQRSPLYLKSYGNGMTATVAFRGTSSSHTAVLWNGFNIALPTLGMTDFALLPPSASTQVSVQHGPSGALHGSGAVGGAILLENPVSFTPSRQLQVQQGIGSFGHRRTAASGAFSDGRLALSSSFTRTSADNDFRFQNTTAYGSPQETQQNAGFDQTSLAQEVHYQISPGQRLSARGWYVKTHRQIQPAMGSANTNAEQDDENLRLMGEWQGQFAGGTTTVRAAYFKDRLDYKNDATLSTVDTSSLSTVNTYQSQVEHERALLPNLLLQLGAEGQLFKANVGGYGGKVDEQRFSTYAWLRYDPLPGLQISLNVRQAWVQGFNPPLTPSLGANFRILEQNGQTLSVKANVSRSYRVPTLNDRFWRPGGNPALKPESGWGYEGGLVHQLKKGQLTGTTEVTGYALQVKDWILWQPASQGNYSEPVNLQRVRGHGAELDSRWQYTLDDRWSFSGGLAYAYTISQQKLPDFRARLQDRQLFYVPKHKVAAWAEVRFQSWWLTTDATFTGRRFTDNDNNNWLPAYYLMNASLGKTFAWHTFETQIMAQVQNLTNTVYQTMAYRAMPPRHFRIAVSLRWVPQP</sequence>
<keyword evidence="5 12" id="KW-0732">Signal</keyword>
<dbReference type="Gene3D" id="2.170.130.10">
    <property type="entry name" value="TonB-dependent receptor, plug domain"/>
    <property type="match status" value="1"/>
</dbReference>
<feature type="signal peptide" evidence="12">
    <location>
        <begin position="1"/>
        <end position="25"/>
    </location>
</feature>
<keyword evidence="8 15" id="KW-0675">Receptor</keyword>
<evidence type="ECO:0000256" key="1">
    <source>
        <dbReference type="ARBA" id="ARBA00004571"/>
    </source>
</evidence>
<keyword evidence="3 10" id="KW-1134">Transmembrane beta strand</keyword>
<dbReference type="InterPro" id="IPR000531">
    <property type="entry name" value="Beta-barrel_TonB"/>
</dbReference>
<dbReference type="InterPro" id="IPR039426">
    <property type="entry name" value="TonB-dep_rcpt-like"/>
</dbReference>
<feature type="domain" description="TonB-dependent receptor plug" evidence="14">
    <location>
        <begin position="49"/>
        <end position="150"/>
    </location>
</feature>
<name>A0ABR6VXM0_9BACT</name>
<evidence type="ECO:0000256" key="3">
    <source>
        <dbReference type="ARBA" id="ARBA00022452"/>
    </source>
</evidence>
<gene>
    <name evidence="15" type="ORF">H7U12_19510</name>
</gene>
<feature type="domain" description="TonB-dependent receptor-like beta-barrel" evidence="13">
    <location>
        <begin position="184"/>
        <end position="618"/>
    </location>
</feature>
<dbReference type="InterPro" id="IPR012910">
    <property type="entry name" value="Plug_dom"/>
</dbReference>
<feature type="chain" id="PRO_5045085404" evidence="12">
    <location>
        <begin position="26"/>
        <end position="648"/>
    </location>
</feature>
<organism evidence="15 16">
    <name type="scientific">Rufibacter sediminis</name>
    <dbReference type="NCBI Taxonomy" id="2762756"/>
    <lineage>
        <taxon>Bacteria</taxon>
        <taxon>Pseudomonadati</taxon>
        <taxon>Bacteroidota</taxon>
        <taxon>Cytophagia</taxon>
        <taxon>Cytophagales</taxon>
        <taxon>Hymenobacteraceae</taxon>
        <taxon>Rufibacter</taxon>
    </lineage>
</organism>
<dbReference type="PROSITE" id="PS52016">
    <property type="entry name" value="TONB_DEPENDENT_REC_3"/>
    <property type="match status" value="1"/>
</dbReference>
<dbReference type="Pfam" id="PF07715">
    <property type="entry name" value="Plug"/>
    <property type="match status" value="1"/>
</dbReference>
<evidence type="ECO:0000259" key="14">
    <source>
        <dbReference type="Pfam" id="PF07715"/>
    </source>
</evidence>
<evidence type="ECO:0000256" key="9">
    <source>
        <dbReference type="ARBA" id="ARBA00023237"/>
    </source>
</evidence>
<evidence type="ECO:0000256" key="12">
    <source>
        <dbReference type="SAM" id="SignalP"/>
    </source>
</evidence>
<accession>A0ABR6VXM0</accession>
<dbReference type="SUPFAM" id="SSF56935">
    <property type="entry name" value="Porins"/>
    <property type="match status" value="1"/>
</dbReference>
<keyword evidence="2 10" id="KW-0813">Transport</keyword>
<dbReference type="EMBL" id="JACOAF010000044">
    <property type="protein sequence ID" value="MBC3541889.1"/>
    <property type="molecule type" value="Genomic_DNA"/>
</dbReference>
<comment type="similarity">
    <text evidence="10 11">Belongs to the TonB-dependent receptor family.</text>
</comment>
<dbReference type="PANTHER" id="PTHR30069">
    <property type="entry name" value="TONB-DEPENDENT OUTER MEMBRANE RECEPTOR"/>
    <property type="match status" value="1"/>
</dbReference>
<dbReference type="PANTHER" id="PTHR30069:SF29">
    <property type="entry name" value="HEMOGLOBIN AND HEMOGLOBIN-HAPTOGLOBIN-BINDING PROTEIN 1-RELATED"/>
    <property type="match status" value="1"/>
</dbReference>
<protein>
    <submittedName>
        <fullName evidence="15">TonB-dependent receptor</fullName>
    </submittedName>
</protein>